<keyword evidence="1" id="KW-1133">Transmembrane helix</keyword>
<dbReference type="Proteomes" id="UP000190130">
    <property type="component" value="Unassembled WGS sequence"/>
</dbReference>
<keyword evidence="1" id="KW-0472">Membrane</keyword>
<dbReference type="Pfam" id="PF09838">
    <property type="entry name" value="DUF2065"/>
    <property type="match status" value="1"/>
</dbReference>
<keyword evidence="1" id="KW-0812">Transmembrane</keyword>
<evidence type="ECO:0000313" key="3">
    <source>
        <dbReference type="EMBL" id="SKB33705.1"/>
    </source>
</evidence>
<dbReference type="InterPro" id="IPR019201">
    <property type="entry name" value="DUF2065"/>
</dbReference>
<keyword evidence="4" id="KW-1185">Reference proteome</keyword>
<evidence type="ECO:0000313" key="5">
    <source>
        <dbReference type="Proteomes" id="UP000190130"/>
    </source>
</evidence>
<evidence type="ECO:0008006" key="6">
    <source>
        <dbReference type="Google" id="ProtNLM"/>
    </source>
</evidence>
<dbReference type="PANTHER" id="PTHR38602">
    <property type="entry name" value="INNER MEMBRANE PROTEIN-RELATED"/>
    <property type="match status" value="1"/>
</dbReference>
<evidence type="ECO:0000256" key="1">
    <source>
        <dbReference type="SAM" id="Phobius"/>
    </source>
</evidence>
<protein>
    <recommendedName>
        <fullName evidence="6">DUF2065 domain-containing protein</fullName>
    </recommendedName>
</protein>
<dbReference type="STRING" id="53254.SAMN05660750_00160"/>
<dbReference type="EMBL" id="LMAR01000045">
    <property type="protein sequence ID" value="KQK29753.1"/>
    <property type="molecule type" value="Genomic_DNA"/>
</dbReference>
<proteinExistence type="predicted"/>
<dbReference type="Proteomes" id="UP000051562">
    <property type="component" value="Unassembled WGS sequence"/>
</dbReference>
<dbReference type="OrthoDB" id="9815199at2"/>
<gene>
    <name evidence="2" type="ORF">ARD30_05225</name>
    <name evidence="3" type="ORF">SAMN05660750_00160</name>
</gene>
<feature type="transmembrane region" description="Helical" evidence="1">
    <location>
        <begin position="43"/>
        <end position="59"/>
    </location>
</feature>
<evidence type="ECO:0000313" key="4">
    <source>
        <dbReference type="Proteomes" id="UP000051562"/>
    </source>
</evidence>
<reference evidence="2 4" key="1">
    <citation type="submission" date="2015-10" db="EMBL/GenBank/DDBJ databases">
        <title>Draft genome of Bosea thiooxidans.</title>
        <authorList>
            <person name="Wang X."/>
        </authorList>
    </citation>
    <scope>NUCLEOTIDE SEQUENCE [LARGE SCALE GENOMIC DNA]</scope>
    <source>
        <strain evidence="2 4">CGMCC 9174</strain>
    </source>
</reference>
<sequence length="63" mass="6694">MFDFIAALGLVFAIEGILFAAIPHLAKDALRSAAETPADRMRLIGLGSAVLGVLLVWLARGSW</sequence>
<dbReference type="EMBL" id="FUYX01000001">
    <property type="protein sequence ID" value="SKB33705.1"/>
    <property type="molecule type" value="Genomic_DNA"/>
</dbReference>
<accession>A0A0Q3M288</accession>
<reference evidence="3 5" key="2">
    <citation type="submission" date="2017-02" db="EMBL/GenBank/DDBJ databases">
        <authorList>
            <person name="Peterson S.W."/>
        </authorList>
    </citation>
    <scope>NUCLEOTIDE SEQUENCE [LARGE SCALE GENOMIC DNA]</scope>
    <source>
        <strain evidence="3 5">DSM 9653</strain>
    </source>
</reference>
<organism evidence="2 4">
    <name type="scientific">Bosea thiooxidans</name>
    <dbReference type="NCBI Taxonomy" id="53254"/>
    <lineage>
        <taxon>Bacteria</taxon>
        <taxon>Pseudomonadati</taxon>
        <taxon>Pseudomonadota</taxon>
        <taxon>Alphaproteobacteria</taxon>
        <taxon>Hyphomicrobiales</taxon>
        <taxon>Boseaceae</taxon>
        <taxon>Bosea</taxon>
    </lineage>
</organism>
<evidence type="ECO:0000313" key="2">
    <source>
        <dbReference type="EMBL" id="KQK29753.1"/>
    </source>
</evidence>
<dbReference type="RefSeq" id="WP_055728903.1">
    <property type="nucleotide sequence ID" value="NZ_FUYX01000001.1"/>
</dbReference>
<name>A0A0Q3M288_9HYPH</name>
<dbReference type="AlphaFoldDB" id="A0A0Q3M288"/>
<dbReference type="PANTHER" id="PTHR38602:SF1">
    <property type="entry name" value="INNER MEMBRANE PROTEIN"/>
    <property type="match status" value="1"/>
</dbReference>